<dbReference type="Gene3D" id="3.10.28.10">
    <property type="entry name" value="Homing endonucleases"/>
    <property type="match status" value="1"/>
</dbReference>
<dbReference type="Pfam" id="PF14528">
    <property type="entry name" value="LAGLIDADG_3"/>
    <property type="match status" value="1"/>
</dbReference>
<reference evidence="3" key="1">
    <citation type="submission" date="2017-09" db="EMBL/GenBank/DDBJ databases">
        <title>Depth-based differentiation of microbial function through sediment-hosted aquifers and enrichment of novel symbionts in the deep terrestrial subsurface.</title>
        <authorList>
            <person name="Probst A.J."/>
            <person name="Ladd B."/>
            <person name="Jarett J.K."/>
            <person name="Geller-Mcgrath D.E."/>
            <person name="Sieber C.M.K."/>
            <person name="Emerson J.B."/>
            <person name="Anantharaman K."/>
            <person name="Thomas B.C."/>
            <person name="Malmstrom R."/>
            <person name="Stieglmeier M."/>
            <person name="Klingl A."/>
            <person name="Woyke T."/>
            <person name="Ryan C.M."/>
            <person name="Banfield J.F."/>
        </authorList>
    </citation>
    <scope>NUCLEOTIDE SEQUENCE [LARGE SCALE GENOMIC DNA]</scope>
</reference>
<evidence type="ECO:0000259" key="1">
    <source>
        <dbReference type="Pfam" id="PF14528"/>
    </source>
</evidence>
<evidence type="ECO:0000313" key="3">
    <source>
        <dbReference type="Proteomes" id="UP000230081"/>
    </source>
</evidence>
<evidence type="ECO:0000313" key="2">
    <source>
        <dbReference type="EMBL" id="PIZ88238.1"/>
    </source>
</evidence>
<dbReference type="SUPFAM" id="SSF55608">
    <property type="entry name" value="Homing endonucleases"/>
    <property type="match status" value="1"/>
</dbReference>
<dbReference type="Proteomes" id="UP000230081">
    <property type="component" value="Unassembled WGS sequence"/>
</dbReference>
<feature type="domain" description="Homing endonuclease LAGLIDADG" evidence="1">
    <location>
        <begin position="27"/>
        <end position="101"/>
    </location>
</feature>
<dbReference type="GO" id="GO:0004519">
    <property type="term" value="F:endonuclease activity"/>
    <property type="evidence" value="ECO:0007669"/>
    <property type="project" value="InterPro"/>
</dbReference>
<comment type="caution">
    <text evidence="2">The sequence shown here is derived from an EMBL/GenBank/DDBJ whole genome shotgun (WGS) entry which is preliminary data.</text>
</comment>
<organism evidence="2 3">
    <name type="scientific">Candidatus Nealsonbacteria bacterium CG_4_10_14_0_2_um_filter_39_15</name>
    <dbReference type="NCBI Taxonomy" id="1974681"/>
    <lineage>
        <taxon>Bacteria</taxon>
        <taxon>Candidatus Nealsoniibacteriota</taxon>
    </lineage>
</organism>
<gene>
    <name evidence="2" type="ORF">COX91_01240</name>
</gene>
<protein>
    <recommendedName>
        <fullName evidence="1">Homing endonuclease LAGLIDADG domain-containing protein</fullName>
    </recommendedName>
</protein>
<feature type="non-terminal residue" evidence="2">
    <location>
        <position position="1"/>
    </location>
</feature>
<sequence>HPSFKFLLKKSNKIPNWILKDKKYFFQFLAAYMDCEGNWNIQKSHQKHIRFMFNISTGDSKILRQIKKELETFGYHPYLYLKRKKGTKASYGVYNQDMFDLTINRKGEIISLVKKLLPLSKHSEKIRKMNFILENRKKKWSEIEEKWTELREEIKKELLKNQTKSNSPII</sequence>
<dbReference type="AlphaFoldDB" id="A0A2M7UWC1"/>
<proteinExistence type="predicted"/>
<dbReference type="InterPro" id="IPR004860">
    <property type="entry name" value="LAGLIDADG_dom"/>
</dbReference>
<name>A0A2M7UWC1_9BACT</name>
<accession>A0A2M7UWC1</accession>
<dbReference type="InterPro" id="IPR027434">
    <property type="entry name" value="Homing_endonucl"/>
</dbReference>
<dbReference type="EMBL" id="PFPA01000026">
    <property type="protein sequence ID" value="PIZ88238.1"/>
    <property type="molecule type" value="Genomic_DNA"/>
</dbReference>